<keyword evidence="6" id="KW-0479">Metal-binding</keyword>
<dbReference type="AlphaFoldDB" id="A0A212QZJ2"/>
<dbReference type="EMBL" id="FYEH01000004">
    <property type="protein sequence ID" value="SNB65009.1"/>
    <property type="molecule type" value="Genomic_DNA"/>
</dbReference>
<dbReference type="PANTHER" id="PTHR10192">
    <property type="entry name" value="MOLYBDOPTERIN BIOSYNTHESIS PROTEIN"/>
    <property type="match status" value="1"/>
</dbReference>
<dbReference type="InterPro" id="IPR008284">
    <property type="entry name" value="MoCF_biosynth_CS"/>
</dbReference>
<dbReference type="RefSeq" id="WP_088560758.1">
    <property type="nucleotide sequence ID" value="NZ_FYEH01000004.1"/>
</dbReference>
<dbReference type="Pfam" id="PF03453">
    <property type="entry name" value="MoeA_N"/>
    <property type="match status" value="1"/>
</dbReference>
<comment type="function">
    <text evidence="1 6">Catalyzes the insertion of molybdate into adenylated molybdopterin with the concomitant release of AMP.</text>
</comment>
<dbReference type="SUPFAM" id="SSF53218">
    <property type="entry name" value="Molybdenum cofactor biosynthesis proteins"/>
    <property type="match status" value="1"/>
</dbReference>
<dbReference type="Pfam" id="PF00994">
    <property type="entry name" value="MoCF_biosynth"/>
    <property type="match status" value="1"/>
</dbReference>
<dbReference type="GO" id="GO:0046872">
    <property type="term" value="F:metal ion binding"/>
    <property type="evidence" value="ECO:0007669"/>
    <property type="project" value="UniProtKB-UniRule"/>
</dbReference>
<keyword evidence="9" id="KW-1185">Reference proteome</keyword>
<dbReference type="OrthoDB" id="9804758at2"/>
<feature type="domain" description="MoaB/Mog" evidence="7">
    <location>
        <begin position="195"/>
        <end position="332"/>
    </location>
</feature>
<dbReference type="Gene3D" id="3.40.980.10">
    <property type="entry name" value="MoaB/Mog-like domain"/>
    <property type="match status" value="1"/>
</dbReference>
<dbReference type="PROSITE" id="PS01079">
    <property type="entry name" value="MOCF_BIOSYNTHESIS_2"/>
    <property type="match status" value="1"/>
</dbReference>
<evidence type="ECO:0000256" key="6">
    <source>
        <dbReference type="RuleBase" id="RU365090"/>
    </source>
</evidence>
<accession>A0A212QZJ2</accession>
<dbReference type="InterPro" id="IPR005111">
    <property type="entry name" value="MoeA_C_domain_IV"/>
</dbReference>
<dbReference type="CDD" id="cd00887">
    <property type="entry name" value="MoeA"/>
    <property type="match status" value="1"/>
</dbReference>
<dbReference type="GO" id="GO:0061599">
    <property type="term" value="F:molybdopterin molybdotransferase activity"/>
    <property type="evidence" value="ECO:0007669"/>
    <property type="project" value="UniProtKB-UniRule"/>
</dbReference>
<proteinExistence type="inferred from homology"/>
<keyword evidence="6" id="KW-0500">Molybdenum</keyword>
<reference evidence="8 9" key="1">
    <citation type="submission" date="2017-06" db="EMBL/GenBank/DDBJ databases">
        <authorList>
            <person name="Kim H.J."/>
            <person name="Triplett B.A."/>
        </authorList>
    </citation>
    <scope>NUCLEOTIDE SEQUENCE [LARGE SCALE GENOMIC DNA]</scope>
    <source>
        <strain evidence="8 9">B29T1</strain>
    </source>
</reference>
<gene>
    <name evidence="8" type="ORF">SAMN07250955_104180</name>
</gene>
<keyword evidence="6" id="KW-0808">Transferase</keyword>
<evidence type="ECO:0000256" key="1">
    <source>
        <dbReference type="ARBA" id="ARBA00002901"/>
    </source>
</evidence>
<comment type="catalytic activity">
    <reaction evidence="5">
        <text>adenylyl-molybdopterin + molybdate = Mo-molybdopterin + AMP + H(+)</text>
        <dbReference type="Rhea" id="RHEA:35047"/>
        <dbReference type="ChEBI" id="CHEBI:15378"/>
        <dbReference type="ChEBI" id="CHEBI:36264"/>
        <dbReference type="ChEBI" id="CHEBI:62727"/>
        <dbReference type="ChEBI" id="CHEBI:71302"/>
        <dbReference type="ChEBI" id="CHEBI:456215"/>
        <dbReference type="EC" id="2.10.1.1"/>
    </reaction>
</comment>
<dbReference type="InterPro" id="IPR038987">
    <property type="entry name" value="MoeA-like"/>
</dbReference>
<comment type="pathway">
    <text evidence="2 6">Cofactor biosynthesis; molybdopterin biosynthesis.</text>
</comment>
<evidence type="ECO:0000259" key="7">
    <source>
        <dbReference type="SMART" id="SM00852"/>
    </source>
</evidence>
<dbReference type="Gene3D" id="2.40.340.10">
    <property type="entry name" value="MoeA, C-terminal, domain IV"/>
    <property type="match status" value="1"/>
</dbReference>
<comment type="cofactor">
    <cofactor evidence="6">
        <name>Mg(2+)</name>
        <dbReference type="ChEBI" id="CHEBI:18420"/>
    </cofactor>
</comment>
<evidence type="ECO:0000256" key="5">
    <source>
        <dbReference type="ARBA" id="ARBA00047317"/>
    </source>
</evidence>
<dbReference type="GO" id="GO:0005829">
    <property type="term" value="C:cytosol"/>
    <property type="evidence" value="ECO:0007669"/>
    <property type="project" value="TreeGrafter"/>
</dbReference>
<dbReference type="SUPFAM" id="SSF63867">
    <property type="entry name" value="MoeA C-terminal domain-like"/>
    <property type="match status" value="1"/>
</dbReference>
<evidence type="ECO:0000313" key="8">
    <source>
        <dbReference type="EMBL" id="SNB65009.1"/>
    </source>
</evidence>
<dbReference type="EC" id="2.10.1.1" evidence="6"/>
<evidence type="ECO:0000313" key="9">
    <source>
        <dbReference type="Proteomes" id="UP000197065"/>
    </source>
</evidence>
<dbReference type="InterPro" id="IPR036135">
    <property type="entry name" value="MoeA_linker/N_sf"/>
</dbReference>
<dbReference type="SMART" id="SM00852">
    <property type="entry name" value="MoCF_biosynth"/>
    <property type="match status" value="1"/>
</dbReference>
<keyword evidence="4 6" id="KW-0501">Molybdenum cofactor biosynthesis</keyword>
<dbReference type="InterPro" id="IPR036688">
    <property type="entry name" value="MoeA_C_domain_IV_sf"/>
</dbReference>
<dbReference type="InterPro" id="IPR005110">
    <property type="entry name" value="MoeA_linker/N"/>
</dbReference>
<keyword evidence="6" id="KW-0460">Magnesium</keyword>
<organism evidence="8 9">
    <name type="scientific">Arboricoccus pini</name>
    <dbReference type="NCBI Taxonomy" id="1963835"/>
    <lineage>
        <taxon>Bacteria</taxon>
        <taxon>Pseudomonadati</taxon>
        <taxon>Pseudomonadota</taxon>
        <taxon>Alphaproteobacteria</taxon>
        <taxon>Geminicoccales</taxon>
        <taxon>Geminicoccaceae</taxon>
        <taxon>Arboricoccus</taxon>
    </lineage>
</organism>
<dbReference type="GO" id="GO:0006777">
    <property type="term" value="P:Mo-molybdopterin cofactor biosynthetic process"/>
    <property type="evidence" value="ECO:0007669"/>
    <property type="project" value="UniProtKB-UniRule"/>
</dbReference>
<dbReference type="InterPro" id="IPR001453">
    <property type="entry name" value="MoaB/Mog_dom"/>
</dbReference>
<dbReference type="Gene3D" id="3.90.105.10">
    <property type="entry name" value="Molybdopterin biosynthesis moea protein, domain 2"/>
    <property type="match status" value="1"/>
</dbReference>
<dbReference type="UniPathway" id="UPA00344"/>
<evidence type="ECO:0000256" key="4">
    <source>
        <dbReference type="ARBA" id="ARBA00023150"/>
    </source>
</evidence>
<comment type="similarity">
    <text evidence="3 6">Belongs to the MoeA family.</text>
</comment>
<dbReference type="SUPFAM" id="SSF63882">
    <property type="entry name" value="MoeA N-terminal region -like"/>
    <property type="match status" value="1"/>
</dbReference>
<evidence type="ECO:0000256" key="2">
    <source>
        <dbReference type="ARBA" id="ARBA00005046"/>
    </source>
</evidence>
<dbReference type="Gene3D" id="2.170.190.11">
    <property type="entry name" value="Molybdopterin biosynthesis moea protein, domain 3"/>
    <property type="match status" value="1"/>
</dbReference>
<protein>
    <recommendedName>
        <fullName evidence="6">Molybdopterin molybdenumtransferase</fullName>
        <ecNumber evidence="6">2.10.1.1</ecNumber>
    </recommendedName>
</protein>
<sequence>MSTSAITEPDCFAFGANDLSLKVALQQLEAGIGRVVSNERLPLAACLGRALAEPLTAHLDIPGVDSSAMDGYAFASASLVPGEQTSLRLREGRAAAGHPFSGTIAAGEALKILTGAPMPTGTDTVVMWEQATLVEGRLVVPPGITHGQNRRRRGEDMGAGQIVLGAGQCLGPQHLGVAARLGHAELNVYRRLRVALASSGDELAEPGARLPPGGVFDANRVILKAALASLPVKTTDLGILPDDPAIVRDVLIEAAARHDLIVTSGGASRGDEDHLVRTVRTHGMLHFWEVRMKPGRPLAMGRLRQSLFIGLPGNPVASLSAFLLFARPVILALAGATWPPTPFRLRPAGFTLQRTRRDRSEILRARLEPGPAGRAVLVERQASHILTSLVEAEGLILLEEGSGDIDEGQGVPFASLRDLGLAQ</sequence>
<dbReference type="Proteomes" id="UP000197065">
    <property type="component" value="Unassembled WGS sequence"/>
</dbReference>
<name>A0A212QZJ2_9PROT</name>
<evidence type="ECO:0000256" key="3">
    <source>
        <dbReference type="ARBA" id="ARBA00010763"/>
    </source>
</evidence>
<dbReference type="Pfam" id="PF03454">
    <property type="entry name" value="MoeA_C"/>
    <property type="match status" value="1"/>
</dbReference>
<dbReference type="InterPro" id="IPR036425">
    <property type="entry name" value="MoaB/Mog-like_dom_sf"/>
</dbReference>
<dbReference type="PANTHER" id="PTHR10192:SF5">
    <property type="entry name" value="GEPHYRIN"/>
    <property type="match status" value="1"/>
</dbReference>